<evidence type="ECO:0000256" key="7">
    <source>
        <dbReference type="ARBA" id="ARBA00022801"/>
    </source>
</evidence>
<evidence type="ECO:0000313" key="11">
    <source>
        <dbReference type="EMBL" id="KAG9396390.1"/>
    </source>
</evidence>
<keyword evidence="5 8" id="KW-0479">Metal-binding</keyword>
<dbReference type="SUPFAM" id="SSF53098">
    <property type="entry name" value="Ribonuclease H-like"/>
    <property type="match status" value="1"/>
</dbReference>
<comment type="similarity">
    <text evidence="3">Belongs to the RNase HII family. Eukaryotic subfamily.</text>
</comment>
<dbReference type="EC" id="3.1.26.4" evidence="9"/>
<dbReference type="AlphaFoldDB" id="A0A8J6B1F1"/>
<evidence type="ECO:0000256" key="1">
    <source>
        <dbReference type="ARBA" id="ARBA00000077"/>
    </source>
</evidence>
<evidence type="ECO:0000259" key="10">
    <source>
        <dbReference type="PROSITE" id="PS51975"/>
    </source>
</evidence>
<name>A0A8J6B1F1_9EUKA</name>
<keyword evidence="7 8" id="KW-0378">Hydrolase</keyword>
<dbReference type="GO" id="GO:0003723">
    <property type="term" value="F:RNA binding"/>
    <property type="evidence" value="ECO:0007669"/>
    <property type="project" value="UniProtKB-UniRule"/>
</dbReference>
<dbReference type="OrthoDB" id="7462577at2759"/>
<dbReference type="FunFam" id="1.10.10.460:FF:000001">
    <property type="entry name" value="Ribonuclease"/>
    <property type="match status" value="1"/>
</dbReference>
<dbReference type="InterPro" id="IPR023160">
    <property type="entry name" value="RNase_HII_hlx-loop-hlx_cap_dom"/>
</dbReference>
<dbReference type="EMBL" id="JAHDYR010000006">
    <property type="protein sequence ID" value="KAG9396390.1"/>
    <property type="molecule type" value="Genomic_DNA"/>
</dbReference>
<dbReference type="Gene3D" id="3.30.420.10">
    <property type="entry name" value="Ribonuclease H-like superfamily/Ribonuclease H"/>
    <property type="match status" value="1"/>
</dbReference>
<dbReference type="CDD" id="cd07181">
    <property type="entry name" value="RNase_HII_eukaryota_like"/>
    <property type="match status" value="1"/>
</dbReference>
<evidence type="ECO:0000256" key="5">
    <source>
        <dbReference type="ARBA" id="ARBA00022723"/>
    </source>
</evidence>
<reference evidence="11" key="1">
    <citation type="submission" date="2021-05" db="EMBL/GenBank/DDBJ databases">
        <title>A free-living protist that lacks canonical eukaryotic 1 DNA replication and segregation systems.</title>
        <authorList>
            <person name="Salas-Leiva D.E."/>
            <person name="Tromer E.C."/>
            <person name="Curtis B.A."/>
            <person name="Jerlstrom-Hultqvist J."/>
            <person name="Kolisko M."/>
            <person name="Yi Z."/>
            <person name="Salas-Leiva J.S."/>
            <person name="Gallot-Lavallee L."/>
            <person name="Kops G.J.P.L."/>
            <person name="Archibald J.M."/>
            <person name="Simpson A.G.B."/>
            <person name="Roger A.J."/>
        </authorList>
    </citation>
    <scope>NUCLEOTIDE SEQUENCE</scope>
    <source>
        <strain evidence="11">BICM</strain>
    </source>
</reference>
<dbReference type="PROSITE" id="PS51975">
    <property type="entry name" value="RNASE_H_2"/>
    <property type="match status" value="1"/>
</dbReference>
<dbReference type="PANTHER" id="PTHR10954:SF7">
    <property type="entry name" value="RIBONUCLEASE H2 SUBUNIT A"/>
    <property type="match status" value="1"/>
</dbReference>
<evidence type="ECO:0000313" key="12">
    <source>
        <dbReference type="Proteomes" id="UP000717585"/>
    </source>
</evidence>
<comment type="cofactor">
    <cofactor evidence="8">
        <name>Mn(2+)</name>
        <dbReference type="ChEBI" id="CHEBI:29035"/>
    </cofactor>
    <cofactor evidence="8">
        <name>Mg(2+)</name>
        <dbReference type="ChEBI" id="CHEBI:18420"/>
    </cofactor>
    <text evidence="8">Manganese or magnesium. Binds 1 divalent metal ion per monomer in the absence of substrate. May bind a second metal ion after substrate binding.</text>
</comment>
<protein>
    <recommendedName>
        <fullName evidence="9">Ribonuclease</fullName>
        <ecNumber evidence="9">3.1.26.4</ecNumber>
    </recommendedName>
</protein>
<dbReference type="PANTHER" id="PTHR10954">
    <property type="entry name" value="RIBONUCLEASE H2 SUBUNIT A"/>
    <property type="match status" value="1"/>
</dbReference>
<comment type="caution">
    <text evidence="11">The sequence shown here is derived from an EMBL/GenBank/DDBJ whole genome shotgun (WGS) entry which is preliminary data.</text>
</comment>
<keyword evidence="6 8" id="KW-0255">Endonuclease</keyword>
<comment type="catalytic activity">
    <reaction evidence="1 8 9">
        <text>Endonucleolytic cleavage to 5'-phosphomonoester.</text>
        <dbReference type="EC" id="3.1.26.4"/>
    </reaction>
</comment>
<proteinExistence type="inferred from homology"/>
<evidence type="ECO:0000256" key="2">
    <source>
        <dbReference type="ARBA" id="ARBA00001946"/>
    </source>
</evidence>
<organism evidence="11 12">
    <name type="scientific">Carpediemonas membranifera</name>
    <dbReference type="NCBI Taxonomy" id="201153"/>
    <lineage>
        <taxon>Eukaryota</taxon>
        <taxon>Metamonada</taxon>
        <taxon>Carpediemonas-like organisms</taxon>
        <taxon>Carpediemonas</taxon>
    </lineage>
</organism>
<feature type="binding site" evidence="8">
    <location>
        <position position="124"/>
    </location>
    <ligand>
        <name>a divalent metal cation</name>
        <dbReference type="ChEBI" id="CHEBI:60240"/>
    </ligand>
</feature>
<dbReference type="InterPro" id="IPR001352">
    <property type="entry name" value="RNase_HII/HIII"/>
</dbReference>
<dbReference type="Gene3D" id="1.10.10.460">
    <property type="entry name" value="Ribonuclease hii. Domain 2"/>
    <property type="match status" value="1"/>
</dbReference>
<dbReference type="InterPro" id="IPR012337">
    <property type="entry name" value="RNaseH-like_sf"/>
</dbReference>
<feature type="binding site" evidence="8">
    <location>
        <position position="13"/>
    </location>
    <ligand>
        <name>a divalent metal cation</name>
        <dbReference type="ChEBI" id="CHEBI:60240"/>
    </ligand>
</feature>
<dbReference type="GO" id="GO:0032299">
    <property type="term" value="C:ribonuclease H2 complex"/>
    <property type="evidence" value="ECO:0007669"/>
    <property type="project" value="TreeGrafter"/>
</dbReference>
<comment type="function">
    <text evidence="9">Endonuclease that specifically degrades the RNA of RNA-DNA hybrids.</text>
</comment>
<accession>A0A8J6B1F1</accession>
<dbReference type="GO" id="GO:0004523">
    <property type="term" value="F:RNA-DNA hybrid ribonuclease activity"/>
    <property type="evidence" value="ECO:0007669"/>
    <property type="project" value="UniProtKB-UniRule"/>
</dbReference>
<sequence length="288" mass="31656">MADDSVNYVVGIDEAGRGPVIGPMVYGICWCPEEHHQYLREVGMNDSKQLDHAKRSELVKKLSELEETHGVGFKVTHLTPEFLSEKMLAIPRTANLNSVSHEAAASLINHVVSLGHHVTHAYIDTVGDPGRYAEFLRQRIPQHIKLTVEPKADGTYPVTAAASIAAKTSRDSAVEELCEGEAIGPDWVAKASESMGTADPGPVVTGSGYPGDPKTKAFLRTYHDRVFGFPPCVRFSWKTAERVHGEMHGVVFDFGDEDDATGPGMGAIMQNRPLLFRRKRVNRLKRVT</sequence>
<dbReference type="InterPro" id="IPR036397">
    <property type="entry name" value="RNaseH_sf"/>
</dbReference>
<dbReference type="GO" id="GO:0006298">
    <property type="term" value="P:mismatch repair"/>
    <property type="evidence" value="ECO:0007669"/>
    <property type="project" value="TreeGrafter"/>
</dbReference>
<feature type="binding site" evidence="8">
    <location>
        <position position="14"/>
    </location>
    <ligand>
        <name>a divalent metal cation</name>
        <dbReference type="ChEBI" id="CHEBI:60240"/>
    </ligand>
</feature>
<gene>
    <name evidence="11" type="ORF">J8273_2121</name>
</gene>
<comment type="cofactor">
    <cofactor evidence="2">
        <name>Mg(2+)</name>
        <dbReference type="ChEBI" id="CHEBI:18420"/>
    </cofactor>
</comment>
<dbReference type="Proteomes" id="UP000717585">
    <property type="component" value="Unassembled WGS sequence"/>
</dbReference>
<evidence type="ECO:0000256" key="3">
    <source>
        <dbReference type="ARBA" id="ARBA00007058"/>
    </source>
</evidence>
<evidence type="ECO:0000256" key="9">
    <source>
        <dbReference type="RuleBase" id="RU003515"/>
    </source>
</evidence>
<evidence type="ECO:0000256" key="4">
    <source>
        <dbReference type="ARBA" id="ARBA00022722"/>
    </source>
</evidence>
<feature type="domain" description="RNase H type-2" evidence="10">
    <location>
        <begin position="7"/>
        <end position="249"/>
    </location>
</feature>
<evidence type="ECO:0000256" key="8">
    <source>
        <dbReference type="PROSITE-ProRule" id="PRU01319"/>
    </source>
</evidence>
<dbReference type="InterPro" id="IPR024567">
    <property type="entry name" value="RNase_HII/HIII_dom"/>
</dbReference>
<evidence type="ECO:0000256" key="6">
    <source>
        <dbReference type="ARBA" id="ARBA00022759"/>
    </source>
</evidence>
<keyword evidence="12" id="KW-1185">Reference proteome</keyword>
<dbReference type="Pfam" id="PF01351">
    <property type="entry name" value="RNase_HII"/>
    <property type="match status" value="1"/>
</dbReference>
<dbReference type="GO" id="GO:0046872">
    <property type="term" value="F:metal ion binding"/>
    <property type="evidence" value="ECO:0007669"/>
    <property type="project" value="UniProtKB-KW"/>
</dbReference>
<dbReference type="GO" id="GO:0043137">
    <property type="term" value="P:DNA replication, removal of RNA primer"/>
    <property type="evidence" value="ECO:0007669"/>
    <property type="project" value="TreeGrafter"/>
</dbReference>
<keyword evidence="4 8" id="KW-0540">Nuclease</keyword>